<keyword evidence="4" id="KW-1185">Reference proteome</keyword>
<evidence type="ECO:0000313" key="3">
    <source>
        <dbReference type="EMBL" id="MED6186379.1"/>
    </source>
</evidence>
<evidence type="ECO:0000256" key="2">
    <source>
        <dbReference type="SAM" id="MobiDB-lite"/>
    </source>
</evidence>
<gene>
    <name evidence="3" type="ORF">PIB30_066120</name>
</gene>
<name>A0ABU6WKH7_9FABA</name>
<feature type="region of interest" description="Disordered" evidence="2">
    <location>
        <begin position="98"/>
        <end position="122"/>
    </location>
</feature>
<evidence type="ECO:0000256" key="1">
    <source>
        <dbReference type="SAM" id="Coils"/>
    </source>
</evidence>
<accession>A0ABU6WKH7</accession>
<dbReference type="EMBL" id="JASCZI010181912">
    <property type="protein sequence ID" value="MED6186379.1"/>
    <property type="molecule type" value="Genomic_DNA"/>
</dbReference>
<comment type="caution">
    <text evidence="3">The sequence shown here is derived from an EMBL/GenBank/DDBJ whole genome shotgun (WGS) entry which is preliminary data.</text>
</comment>
<feature type="non-terminal residue" evidence="3">
    <location>
        <position position="158"/>
    </location>
</feature>
<feature type="compositionally biased region" description="Acidic residues" evidence="2">
    <location>
        <begin position="102"/>
        <end position="122"/>
    </location>
</feature>
<feature type="coiled-coil region" evidence="1">
    <location>
        <begin position="8"/>
        <end position="39"/>
    </location>
</feature>
<dbReference type="Proteomes" id="UP001341840">
    <property type="component" value="Unassembled WGS sequence"/>
</dbReference>
<reference evidence="3 4" key="1">
    <citation type="journal article" date="2023" name="Plants (Basel)">
        <title>Bridging the Gap: Combining Genomics and Transcriptomics Approaches to Understand Stylosanthes scabra, an Orphan Legume from the Brazilian Caatinga.</title>
        <authorList>
            <person name="Ferreira-Neto J.R.C."/>
            <person name="da Silva M.D."/>
            <person name="Binneck E."/>
            <person name="de Melo N.F."/>
            <person name="da Silva R.H."/>
            <person name="de Melo A.L.T.M."/>
            <person name="Pandolfi V."/>
            <person name="Bustamante F.O."/>
            <person name="Brasileiro-Vidal A.C."/>
            <person name="Benko-Iseppon A.M."/>
        </authorList>
    </citation>
    <scope>NUCLEOTIDE SEQUENCE [LARGE SCALE GENOMIC DNA]</scope>
    <source>
        <tissue evidence="3">Leaves</tissue>
    </source>
</reference>
<proteinExistence type="predicted"/>
<sequence>MNAPPSNYEEALCSFQQDNKELREAQKRTETQLSNITELLTEFTNQMSFNQQPSSQPSSSSPLPLQPLPNPKGGINVVQTDGIEDKEDDWLYELLAKLGGEDGSDDEEDFGEDEEKDEEEEEVFFVKTLYGETKAVKEEIPEKCDNPGPCSMTCKIGE</sequence>
<evidence type="ECO:0000313" key="4">
    <source>
        <dbReference type="Proteomes" id="UP001341840"/>
    </source>
</evidence>
<feature type="region of interest" description="Disordered" evidence="2">
    <location>
        <begin position="42"/>
        <end position="78"/>
    </location>
</feature>
<feature type="compositionally biased region" description="Low complexity" evidence="2">
    <location>
        <begin position="51"/>
        <end position="63"/>
    </location>
</feature>
<organism evidence="3 4">
    <name type="scientific">Stylosanthes scabra</name>
    <dbReference type="NCBI Taxonomy" id="79078"/>
    <lineage>
        <taxon>Eukaryota</taxon>
        <taxon>Viridiplantae</taxon>
        <taxon>Streptophyta</taxon>
        <taxon>Embryophyta</taxon>
        <taxon>Tracheophyta</taxon>
        <taxon>Spermatophyta</taxon>
        <taxon>Magnoliopsida</taxon>
        <taxon>eudicotyledons</taxon>
        <taxon>Gunneridae</taxon>
        <taxon>Pentapetalae</taxon>
        <taxon>rosids</taxon>
        <taxon>fabids</taxon>
        <taxon>Fabales</taxon>
        <taxon>Fabaceae</taxon>
        <taxon>Papilionoideae</taxon>
        <taxon>50 kb inversion clade</taxon>
        <taxon>dalbergioids sensu lato</taxon>
        <taxon>Dalbergieae</taxon>
        <taxon>Pterocarpus clade</taxon>
        <taxon>Stylosanthes</taxon>
    </lineage>
</organism>
<protein>
    <submittedName>
        <fullName evidence="3">Uncharacterized protein</fullName>
    </submittedName>
</protein>
<keyword evidence="1" id="KW-0175">Coiled coil</keyword>